<accession>A0A067SPU5</accession>
<reference evidence="2" key="1">
    <citation type="journal article" date="2014" name="Proc. Natl. Acad. Sci. U.S.A.">
        <title>Extensive sampling of basidiomycete genomes demonstrates inadequacy of the white-rot/brown-rot paradigm for wood decay fungi.</title>
        <authorList>
            <person name="Riley R."/>
            <person name="Salamov A.A."/>
            <person name="Brown D.W."/>
            <person name="Nagy L.G."/>
            <person name="Floudas D."/>
            <person name="Held B.W."/>
            <person name="Levasseur A."/>
            <person name="Lombard V."/>
            <person name="Morin E."/>
            <person name="Otillar R."/>
            <person name="Lindquist E.A."/>
            <person name="Sun H."/>
            <person name="LaButti K.M."/>
            <person name="Schmutz J."/>
            <person name="Jabbour D."/>
            <person name="Luo H."/>
            <person name="Baker S.E."/>
            <person name="Pisabarro A.G."/>
            <person name="Walton J.D."/>
            <person name="Blanchette R.A."/>
            <person name="Henrissat B."/>
            <person name="Martin F."/>
            <person name="Cullen D."/>
            <person name="Hibbett D.S."/>
            <person name="Grigoriev I.V."/>
        </authorList>
    </citation>
    <scope>NUCLEOTIDE SEQUENCE [LARGE SCALE GENOMIC DNA]</scope>
    <source>
        <strain evidence="2">CBS 339.88</strain>
    </source>
</reference>
<proteinExistence type="predicted"/>
<sequence>MFVHGLVVLRSLCYKGSRLHRLGRMNILALVSVVAVQPGLADYLVGHRLDRRRITGNMYRCSDEEQWRQRGL</sequence>
<dbReference type="Proteomes" id="UP000027222">
    <property type="component" value="Unassembled WGS sequence"/>
</dbReference>
<organism evidence="1 2">
    <name type="scientific">Galerina marginata (strain CBS 339.88)</name>
    <dbReference type="NCBI Taxonomy" id="685588"/>
    <lineage>
        <taxon>Eukaryota</taxon>
        <taxon>Fungi</taxon>
        <taxon>Dikarya</taxon>
        <taxon>Basidiomycota</taxon>
        <taxon>Agaricomycotina</taxon>
        <taxon>Agaricomycetes</taxon>
        <taxon>Agaricomycetidae</taxon>
        <taxon>Agaricales</taxon>
        <taxon>Agaricineae</taxon>
        <taxon>Strophariaceae</taxon>
        <taxon>Galerina</taxon>
    </lineage>
</organism>
<keyword evidence="2" id="KW-1185">Reference proteome</keyword>
<name>A0A067SPU5_GALM3</name>
<evidence type="ECO:0000313" key="2">
    <source>
        <dbReference type="Proteomes" id="UP000027222"/>
    </source>
</evidence>
<gene>
    <name evidence="1" type="ORF">GALMADRAFT_774246</name>
</gene>
<evidence type="ECO:0000313" key="1">
    <source>
        <dbReference type="EMBL" id="KDR72052.1"/>
    </source>
</evidence>
<protein>
    <submittedName>
        <fullName evidence="1">Uncharacterized protein</fullName>
    </submittedName>
</protein>
<dbReference type="HOGENOM" id="CLU_2722409_0_0_1"/>
<dbReference type="AlphaFoldDB" id="A0A067SPU5"/>
<dbReference type="EMBL" id="KL142390">
    <property type="protein sequence ID" value="KDR72052.1"/>
    <property type="molecule type" value="Genomic_DNA"/>
</dbReference>